<dbReference type="CTD" id="9824918"/>
<dbReference type="GO" id="GO:0045087">
    <property type="term" value="P:innate immune response"/>
    <property type="evidence" value="ECO:0007669"/>
    <property type="project" value="TreeGrafter"/>
</dbReference>
<dbReference type="PANTHER" id="PTHR21733:SF8">
    <property type="entry name" value="DOWNSTREAM OF DAF-16 (REGULATED BY DAF-16)"/>
    <property type="match status" value="1"/>
</dbReference>
<protein>
    <submittedName>
        <fullName evidence="2">Uncharacterized protein</fullName>
    </submittedName>
</protein>
<comment type="caution">
    <text evidence="2">The sequence shown here is derived from an EMBL/GenBank/DDBJ whole genome shotgun (WGS) entry which is preliminary data.</text>
</comment>
<dbReference type="Proteomes" id="UP000483820">
    <property type="component" value="Chromosome V"/>
</dbReference>
<dbReference type="Pfam" id="PF03409">
    <property type="entry name" value="Glycoprotein"/>
    <property type="match status" value="1"/>
</dbReference>
<feature type="signal peptide" evidence="1">
    <location>
        <begin position="1"/>
        <end position="15"/>
    </location>
</feature>
<name>A0A6A5G8D1_CAERE</name>
<reference evidence="2 3" key="1">
    <citation type="submission" date="2019-12" db="EMBL/GenBank/DDBJ databases">
        <title>Chromosome-level assembly of the Caenorhabditis remanei genome.</title>
        <authorList>
            <person name="Teterina A.A."/>
            <person name="Willis J.H."/>
            <person name="Phillips P.C."/>
        </authorList>
    </citation>
    <scope>NUCLEOTIDE SEQUENCE [LARGE SCALE GENOMIC DNA]</scope>
    <source>
        <strain evidence="2 3">PX506</strain>
        <tissue evidence="2">Whole organism</tissue>
    </source>
</reference>
<keyword evidence="1" id="KW-0732">Signal</keyword>
<accession>A0A6A5G8D1</accession>
<dbReference type="InterPro" id="IPR005071">
    <property type="entry name" value="Glycoprotein"/>
</dbReference>
<dbReference type="GeneID" id="9824918"/>
<organism evidence="2 3">
    <name type="scientific">Caenorhabditis remanei</name>
    <name type="common">Caenorhabditis vulgaris</name>
    <dbReference type="NCBI Taxonomy" id="31234"/>
    <lineage>
        <taxon>Eukaryota</taxon>
        <taxon>Metazoa</taxon>
        <taxon>Ecdysozoa</taxon>
        <taxon>Nematoda</taxon>
        <taxon>Chromadorea</taxon>
        <taxon>Rhabditida</taxon>
        <taxon>Rhabditina</taxon>
        <taxon>Rhabditomorpha</taxon>
        <taxon>Rhabditoidea</taxon>
        <taxon>Rhabditidae</taxon>
        <taxon>Peloderinae</taxon>
        <taxon>Caenorhabditis</taxon>
    </lineage>
</organism>
<evidence type="ECO:0000256" key="1">
    <source>
        <dbReference type="SAM" id="SignalP"/>
    </source>
</evidence>
<sequence>MIIPIVFALFAVCNSQKLLDLKSFNAAGDTKIDATGPYSIYVSASSDDDALLKQISVKTSDNQVKTLFDLKNNKIMMNTGLLQPFAVTTSAVVSSTLSQDQMNQLKGYLYVTTAQQLQNTKGFLVFDVGASEKIQISAGIMPDDVTIVFLNTNYKIQPYQPSTISAWVQAEGSSVNIYEGIPTDVDEKKDSQIFSNPVTLSGGNSKFFPTVQIFSLNLGSFYVKSHKGVQFVIESSFTDIDNSFTTAKTTTGFYMKPIASPDRKVTIHTGHDNNFNGTTGVNVVGNVATNANFAVTGPGNWAVTPSATIQPWSVATIADTLSFETVNSVAGEVFVQYYLIEGAQNIPTTTSLPGRSTTARGVQTTTKSTATVQFLTSMLIPVIGARLL</sequence>
<dbReference type="PANTHER" id="PTHR21733">
    <property type="entry name" value="CUB_2 DOMAIN-CONTAINING PROTEIN-RELATED-RELATED"/>
    <property type="match status" value="1"/>
</dbReference>
<dbReference type="RefSeq" id="XP_003112573.2">
    <property type="nucleotide sequence ID" value="XM_003112525.2"/>
</dbReference>
<dbReference type="AlphaFoldDB" id="A0A6A5G8D1"/>
<gene>
    <name evidence="2" type="ORF">GCK72_017545</name>
</gene>
<dbReference type="GO" id="GO:0045121">
    <property type="term" value="C:membrane raft"/>
    <property type="evidence" value="ECO:0007669"/>
    <property type="project" value="TreeGrafter"/>
</dbReference>
<dbReference type="KEGG" id="crq:GCK72_017545"/>
<dbReference type="GO" id="GO:0050829">
    <property type="term" value="P:defense response to Gram-negative bacterium"/>
    <property type="evidence" value="ECO:0007669"/>
    <property type="project" value="EnsemblMetazoa"/>
</dbReference>
<proteinExistence type="predicted"/>
<dbReference type="EMBL" id="WUAV01000005">
    <property type="protein sequence ID" value="KAF1750993.1"/>
    <property type="molecule type" value="Genomic_DNA"/>
</dbReference>
<evidence type="ECO:0000313" key="3">
    <source>
        <dbReference type="Proteomes" id="UP000483820"/>
    </source>
</evidence>
<evidence type="ECO:0000313" key="2">
    <source>
        <dbReference type="EMBL" id="KAF1750993.1"/>
    </source>
</evidence>
<feature type="chain" id="PRO_5025501120" evidence="1">
    <location>
        <begin position="16"/>
        <end position="388"/>
    </location>
</feature>